<dbReference type="RefSeq" id="WP_058444149.1">
    <property type="nucleotide sequence ID" value="NZ_CAAAHT010000014.1"/>
</dbReference>
<evidence type="ECO:0000313" key="5">
    <source>
        <dbReference type="Proteomes" id="UP000251942"/>
    </source>
</evidence>
<organism evidence="2 4">
    <name type="scientific">Legionella feeleii</name>
    <dbReference type="NCBI Taxonomy" id="453"/>
    <lineage>
        <taxon>Bacteria</taxon>
        <taxon>Pseudomonadati</taxon>
        <taxon>Pseudomonadota</taxon>
        <taxon>Gammaproteobacteria</taxon>
        <taxon>Legionellales</taxon>
        <taxon>Legionellaceae</taxon>
        <taxon>Legionella</taxon>
    </lineage>
</organism>
<dbReference type="EMBL" id="LNYB01000023">
    <property type="protein sequence ID" value="KTD02659.1"/>
    <property type="molecule type" value="Genomic_DNA"/>
</dbReference>
<reference evidence="2 4" key="1">
    <citation type="submission" date="2015-11" db="EMBL/GenBank/DDBJ databases">
        <title>Genomic analysis of 38 Legionella species identifies large and diverse effector repertoires.</title>
        <authorList>
            <person name="Burstein D."/>
            <person name="Amaro F."/>
            <person name="Zusman T."/>
            <person name="Lifshitz Z."/>
            <person name="Cohen O."/>
            <person name="Gilbert J.A."/>
            <person name="Pupko T."/>
            <person name="Shuman H.A."/>
            <person name="Segal G."/>
        </authorList>
    </citation>
    <scope>NUCLEOTIDE SEQUENCE [LARGE SCALE GENOMIC DNA]</scope>
    <source>
        <strain evidence="2 4">WO-44C</strain>
    </source>
</reference>
<evidence type="ECO:0000313" key="3">
    <source>
        <dbReference type="EMBL" id="SPX61215.1"/>
    </source>
</evidence>
<dbReference type="PATRIC" id="fig|453.4.peg.879"/>
<dbReference type="Proteomes" id="UP000054698">
    <property type="component" value="Unassembled WGS sequence"/>
</dbReference>
<dbReference type="EMBL" id="UASS01000018">
    <property type="protein sequence ID" value="SPX61215.1"/>
    <property type="molecule type" value="Genomic_DNA"/>
</dbReference>
<evidence type="ECO:0000313" key="4">
    <source>
        <dbReference type="Proteomes" id="UP000054698"/>
    </source>
</evidence>
<dbReference type="OrthoDB" id="5641547at2"/>
<accession>A0A0W0U3M3</accession>
<name>A0A0W0U3M3_9GAMM</name>
<evidence type="ECO:0000259" key="1">
    <source>
        <dbReference type="Pfam" id="PF12728"/>
    </source>
</evidence>
<dbReference type="AlphaFoldDB" id="A0A0W0U3M3"/>
<reference evidence="3 5" key="2">
    <citation type="submission" date="2018-06" db="EMBL/GenBank/DDBJ databases">
        <authorList>
            <consortium name="Pathogen Informatics"/>
            <person name="Doyle S."/>
        </authorList>
    </citation>
    <scope>NUCLEOTIDE SEQUENCE [LARGE SCALE GENOMIC DNA]</scope>
    <source>
        <strain evidence="3 5">NCTC12022</strain>
    </source>
</reference>
<gene>
    <name evidence="2" type="ORF">Lfee_0814</name>
    <name evidence="3" type="ORF">NCTC12022_01954</name>
</gene>
<protein>
    <submittedName>
        <fullName evidence="2 3">Helix-turn-helix domain</fullName>
    </submittedName>
</protein>
<dbReference type="InterPro" id="IPR041657">
    <property type="entry name" value="HTH_17"/>
</dbReference>
<proteinExistence type="predicted"/>
<feature type="domain" description="Helix-turn-helix" evidence="1">
    <location>
        <begin position="10"/>
        <end position="57"/>
    </location>
</feature>
<dbReference type="Pfam" id="PF12728">
    <property type="entry name" value="HTH_17"/>
    <property type="match status" value="1"/>
</dbReference>
<dbReference type="Proteomes" id="UP000251942">
    <property type="component" value="Unassembled WGS sequence"/>
</dbReference>
<keyword evidence="4" id="KW-1185">Reference proteome</keyword>
<evidence type="ECO:0000313" key="2">
    <source>
        <dbReference type="EMBL" id="KTD02659.1"/>
    </source>
</evidence>
<dbReference type="STRING" id="453.Lfee_0814"/>
<sequence length="59" mass="6971">MKQESLLLYPKQAQKFLGIGATKFYELVKLSNFPKAKTPLGKRPMYLREELEKWVKNLE</sequence>